<dbReference type="EMBL" id="JALDAX010000032">
    <property type="protein sequence ID" value="MCI3246333.1"/>
    <property type="molecule type" value="Genomic_DNA"/>
</dbReference>
<proteinExistence type="predicted"/>
<dbReference type="RefSeq" id="WP_242713684.1">
    <property type="nucleotide sequence ID" value="NZ_JALDAX010000032.1"/>
</dbReference>
<feature type="transmembrane region" description="Helical" evidence="1">
    <location>
        <begin position="102"/>
        <end position="123"/>
    </location>
</feature>
<reference evidence="2" key="1">
    <citation type="submission" date="2022-03" db="EMBL/GenBank/DDBJ databases">
        <title>Streptomyces 7R015 and 7R016 isolated from Barleria lupulina in Thailand.</title>
        <authorList>
            <person name="Kanchanasin P."/>
            <person name="Phongsopitanun W."/>
            <person name="Tanasupawat S."/>
        </authorList>
    </citation>
    <scope>NUCLEOTIDE SEQUENCE</scope>
    <source>
        <strain evidence="2">7R016</strain>
    </source>
</reference>
<protein>
    <recommendedName>
        <fullName evidence="4">Integral membrane protein</fullName>
    </recommendedName>
</protein>
<organism evidence="2 3">
    <name type="scientific">Streptomyces spinosisporus</name>
    <dbReference type="NCBI Taxonomy" id="2927582"/>
    <lineage>
        <taxon>Bacteria</taxon>
        <taxon>Bacillati</taxon>
        <taxon>Actinomycetota</taxon>
        <taxon>Actinomycetes</taxon>
        <taxon>Kitasatosporales</taxon>
        <taxon>Streptomycetaceae</taxon>
        <taxon>Streptomyces</taxon>
    </lineage>
</organism>
<feature type="transmembrane region" description="Helical" evidence="1">
    <location>
        <begin position="77"/>
        <end position="96"/>
    </location>
</feature>
<dbReference type="Proteomes" id="UP001165270">
    <property type="component" value="Unassembled WGS sequence"/>
</dbReference>
<keyword evidence="1" id="KW-0812">Transmembrane</keyword>
<sequence length="149" mass="15637">MSALPEQYQRYAQLGQPAVRHGAVELYDEVDPIVYVADPYDPRRSIPVRQSSLLPAAPTPPRDLTPQPLIDPVAQRMFAGGVGVGAAGAGLGFGAGQLAAGIAMMGTSGMAILLGLLLAVGSLRGRGVVNIHNEVHQHARWGGKNHTEL</sequence>
<evidence type="ECO:0000256" key="1">
    <source>
        <dbReference type="SAM" id="Phobius"/>
    </source>
</evidence>
<keyword evidence="1" id="KW-0472">Membrane</keyword>
<keyword evidence="3" id="KW-1185">Reference proteome</keyword>
<evidence type="ECO:0000313" key="2">
    <source>
        <dbReference type="EMBL" id="MCI3246333.1"/>
    </source>
</evidence>
<name>A0ABS9XW73_9ACTN</name>
<comment type="caution">
    <text evidence="2">The sequence shown here is derived from an EMBL/GenBank/DDBJ whole genome shotgun (WGS) entry which is preliminary data.</text>
</comment>
<gene>
    <name evidence="2" type="ORF">MQN93_42245</name>
</gene>
<accession>A0ABS9XW73</accession>
<evidence type="ECO:0000313" key="3">
    <source>
        <dbReference type="Proteomes" id="UP001165270"/>
    </source>
</evidence>
<evidence type="ECO:0008006" key="4">
    <source>
        <dbReference type="Google" id="ProtNLM"/>
    </source>
</evidence>
<keyword evidence="1" id="KW-1133">Transmembrane helix</keyword>